<dbReference type="InterPro" id="IPR050101">
    <property type="entry name" value="CinA"/>
</dbReference>
<dbReference type="NCBIfam" id="TIGR00177">
    <property type="entry name" value="molyb_syn"/>
    <property type="match status" value="1"/>
</dbReference>
<dbReference type="PANTHER" id="PTHR13939">
    <property type="entry name" value="NICOTINAMIDE-NUCLEOTIDE AMIDOHYDROLASE PNCC"/>
    <property type="match status" value="1"/>
</dbReference>
<dbReference type="InterPro" id="IPR036425">
    <property type="entry name" value="MoaB/Mog-like_dom_sf"/>
</dbReference>
<dbReference type="Gene3D" id="3.30.70.2860">
    <property type="match status" value="1"/>
</dbReference>
<dbReference type="AlphaFoldDB" id="A0A544QX28"/>
<proteinExistence type="inferred from homology"/>
<dbReference type="SMART" id="SM00852">
    <property type="entry name" value="MoCF_biosynth"/>
    <property type="match status" value="1"/>
</dbReference>
<comment type="caution">
    <text evidence="3">The sequence shown here is derived from an EMBL/GenBank/DDBJ whole genome shotgun (WGS) entry which is preliminary data.</text>
</comment>
<gene>
    <name evidence="1" type="primary">cinA</name>
    <name evidence="3" type="ORF">EXD82_02190</name>
</gene>
<name>A0A544QX28_9FIRM</name>
<dbReference type="HAMAP" id="MF_00226_B">
    <property type="entry name" value="CinA_B"/>
    <property type="match status" value="1"/>
</dbReference>
<evidence type="ECO:0000313" key="4">
    <source>
        <dbReference type="Proteomes" id="UP000317863"/>
    </source>
</evidence>
<dbReference type="Pfam" id="PF18146">
    <property type="entry name" value="CinA_KH"/>
    <property type="match status" value="1"/>
</dbReference>
<comment type="similarity">
    <text evidence="1">Belongs to the CinA family.</text>
</comment>
<dbReference type="InterPro" id="IPR008136">
    <property type="entry name" value="CinA_C"/>
</dbReference>
<evidence type="ECO:0000256" key="1">
    <source>
        <dbReference type="HAMAP-Rule" id="MF_00226"/>
    </source>
</evidence>
<protein>
    <recommendedName>
        <fullName evidence="1">Putative competence-damage inducible protein</fullName>
    </recommendedName>
</protein>
<dbReference type="CDD" id="cd00885">
    <property type="entry name" value="cinA"/>
    <property type="match status" value="1"/>
</dbReference>
<evidence type="ECO:0000313" key="3">
    <source>
        <dbReference type="EMBL" id="TQQ85231.1"/>
    </source>
</evidence>
<organism evidence="3 4">
    <name type="scientific">Peptacetobacter hominis</name>
    <dbReference type="NCBI Taxonomy" id="2743610"/>
    <lineage>
        <taxon>Bacteria</taxon>
        <taxon>Bacillati</taxon>
        <taxon>Bacillota</taxon>
        <taxon>Clostridia</taxon>
        <taxon>Peptostreptococcales</taxon>
        <taxon>Peptostreptococcaceae</taxon>
        <taxon>Peptacetobacter</taxon>
    </lineage>
</organism>
<dbReference type="Pfam" id="PF02464">
    <property type="entry name" value="CinA"/>
    <property type="match status" value="1"/>
</dbReference>
<dbReference type="Pfam" id="PF00994">
    <property type="entry name" value="MoCF_biosynth"/>
    <property type="match status" value="1"/>
</dbReference>
<dbReference type="NCBIfam" id="TIGR00200">
    <property type="entry name" value="cinA_nterm"/>
    <property type="match status" value="1"/>
</dbReference>
<sequence length="422" mass="46337">MRVELVSVGTELLLGDIVNTNAQYLSKELASLGIEVFNQSTVGDNPKRLLECFDEALKRSDMVITTGGLGPTKDDLTKEMAAEYFGQEMVLHEESWKYIEERCRRFSPGKPVPPNNKKQAYFPKEATVIKNNNGTAPGAIFEKDGKRIIVMPGPPREMKAMFEESIRPYLMQFTDSMLVSRVMRLYGIGESALEIAIEDILDSQTNPTVALYAKEAEVTIRITAKAKNEEEAKVMLDEKSAEIREIVGKYVYAEGDSSIMDGESALEYSVAELLVKRGKTIAAAESCTGGLVAAQLINYPGISEVFVEGCVTYTNEAKVRRLGVSQDTLDKYGAVSEQTAREMAEGIRREAGSDIGVATTGIAGPGGGTDEKPVGLVYTAVCVDGETFVRENHFSGDRRKVRNRATRQVLSDLRMILEGIEI</sequence>
<keyword evidence="4" id="KW-1185">Reference proteome</keyword>
<accession>A0A544QX28</accession>
<dbReference type="SUPFAM" id="SSF53218">
    <property type="entry name" value="Molybdenum cofactor biosynthesis proteins"/>
    <property type="match status" value="1"/>
</dbReference>
<evidence type="ECO:0000259" key="2">
    <source>
        <dbReference type="SMART" id="SM00852"/>
    </source>
</evidence>
<dbReference type="SUPFAM" id="SSF142433">
    <property type="entry name" value="CinA-like"/>
    <property type="match status" value="1"/>
</dbReference>
<dbReference type="OrthoDB" id="9801454at2"/>
<dbReference type="InterPro" id="IPR001453">
    <property type="entry name" value="MoaB/Mog_dom"/>
</dbReference>
<dbReference type="NCBIfam" id="NF001813">
    <property type="entry name" value="PRK00549.1"/>
    <property type="match status" value="1"/>
</dbReference>
<feature type="domain" description="MoaB/Mog" evidence="2">
    <location>
        <begin position="4"/>
        <end position="173"/>
    </location>
</feature>
<dbReference type="InterPro" id="IPR008135">
    <property type="entry name" value="Competence-induced_CinA"/>
</dbReference>
<dbReference type="PANTHER" id="PTHR13939:SF0">
    <property type="entry name" value="NMN AMIDOHYDROLASE-LIKE PROTEIN YFAY"/>
    <property type="match status" value="1"/>
</dbReference>
<dbReference type="RefSeq" id="WP_142535288.1">
    <property type="nucleotide sequence ID" value="NZ_SGJB01000003.1"/>
</dbReference>
<reference evidence="3 4" key="1">
    <citation type="submission" date="2019-02" db="EMBL/GenBank/DDBJ databases">
        <title>Peptostreptococcaceae bacterium ZHW00191 nov., a new bacterium isolated from the human gut.</title>
        <authorList>
            <person name="Zhou H.-W."/>
            <person name="Chen X.-J."/>
        </authorList>
    </citation>
    <scope>NUCLEOTIDE SEQUENCE [LARGE SCALE GENOMIC DNA]</scope>
    <source>
        <strain evidence="3 4">ZHW00191</strain>
    </source>
</reference>
<dbReference type="InterPro" id="IPR041424">
    <property type="entry name" value="CinA_KH"/>
</dbReference>
<dbReference type="Proteomes" id="UP000317863">
    <property type="component" value="Unassembled WGS sequence"/>
</dbReference>
<dbReference type="EMBL" id="SGJB01000003">
    <property type="protein sequence ID" value="TQQ85231.1"/>
    <property type="molecule type" value="Genomic_DNA"/>
</dbReference>
<dbReference type="InterPro" id="IPR036653">
    <property type="entry name" value="CinA-like_C"/>
</dbReference>
<dbReference type="PIRSF" id="PIRSF006728">
    <property type="entry name" value="CinA"/>
    <property type="match status" value="1"/>
</dbReference>
<dbReference type="NCBIfam" id="TIGR00199">
    <property type="entry name" value="PncC_domain"/>
    <property type="match status" value="1"/>
</dbReference>
<dbReference type="Gene3D" id="3.90.950.20">
    <property type="entry name" value="CinA-like"/>
    <property type="match status" value="1"/>
</dbReference>
<dbReference type="Gene3D" id="3.40.980.10">
    <property type="entry name" value="MoaB/Mog-like domain"/>
    <property type="match status" value="1"/>
</dbReference>